<reference evidence="1" key="1">
    <citation type="submission" date="2021-07" db="EMBL/GenBank/DDBJ databases">
        <title>Studies on halocins as antimicrobial molecules from haloarchaea.</title>
        <authorList>
            <person name="Kumar S."/>
            <person name="Khare S.K."/>
        </authorList>
    </citation>
    <scope>NUCLEOTIDE SEQUENCE</scope>
    <source>
        <strain evidence="1">NCIM 5678</strain>
        <plasmid evidence="1">pHl5678-1</plasmid>
    </source>
</reference>
<sequence>MSDQKNGRSIAISQMKAVEYLSAIQPTWIYDLHRDIIEQFVFLRVLFIGKSGVIGIYVPGLEVDFRGCDREDGSI</sequence>
<evidence type="ECO:0000313" key="1">
    <source>
        <dbReference type="EMBL" id="UVE51967.1"/>
    </source>
</evidence>
<dbReference type="RefSeq" id="WP_258303452.1">
    <property type="nucleotide sequence ID" value="NZ_CP078064.1"/>
</dbReference>
<evidence type="ECO:0000313" key="2">
    <source>
        <dbReference type="Proteomes" id="UP001058330"/>
    </source>
</evidence>
<dbReference type="Proteomes" id="UP001058330">
    <property type="component" value="Plasmid pHl5678-1"/>
</dbReference>
<dbReference type="GeneID" id="74530593"/>
<keyword evidence="1" id="KW-0614">Plasmid</keyword>
<proteinExistence type="predicted"/>
<dbReference type="EMBL" id="CP078064">
    <property type="protein sequence ID" value="UVE51967.1"/>
    <property type="molecule type" value="Genomic_DNA"/>
</dbReference>
<name>A0ABY5RHU7_HALLR</name>
<geneLocation type="plasmid" evidence="1 2">
    <name>pHl5678-1</name>
</geneLocation>
<gene>
    <name evidence="1" type="ORF">KU306_16725</name>
</gene>
<organism evidence="1 2">
    <name type="scientific">Haloferax larsenii</name>
    <dbReference type="NCBI Taxonomy" id="302484"/>
    <lineage>
        <taxon>Archaea</taxon>
        <taxon>Methanobacteriati</taxon>
        <taxon>Methanobacteriota</taxon>
        <taxon>Stenosarchaea group</taxon>
        <taxon>Halobacteria</taxon>
        <taxon>Halobacteriales</taxon>
        <taxon>Haloferacaceae</taxon>
        <taxon>Haloferax</taxon>
    </lineage>
</organism>
<accession>A0ABY5RHU7</accession>
<protein>
    <submittedName>
        <fullName evidence="1">Uncharacterized protein</fullName>
    </submittedName>
</protein>
<keyword evidence="2" id="KW-1185">Reference proteome</keyword>